<reference evidence="5 6" key="1">
    <citation type="journal article" date="2019" name="Int. J. Syst. Evol. Microbiol.">
        <title>The Global Catalogue of Microorganisms (GCM) 10K type strain sequencing project: providing services to taxonomists for standard genome sequencing and annotation.</title>
        <authorList>
            <consortium name="The Broad Institute Genomics Platform"/>
            <consortium name="The Broad Institute Genome Sequencing Center for Infectious Disease"/>
            <person name="Wu L."/>
            <person name="Ma J."/>
        </authorList>
    </citation>
    <scope>NUCLEOTIDE SEQUENCE [LARGE SCALE GENOMIC DNA]</scope>
    <source>
        <strain evidence="5 6">JCM 12393</strain>
    </source>
</reference>
<protein>
    <submittedName>
        <fullName evidence="5">Flavin reductase family protein</fullName>
    </submittedName>
</protein>
<dbReference type="InterPro" id="IPR050268">
    <property type="entry name" value="NADH-dep_flavin_reductase"/>
</dbReference>
<accession>A0ABN1YH87</accession>
<proteinExistence type="inferred from homology"/>
<evidence type="ECO:0000256" key="1">
    <source>
        <dbReference type="ARBA" id="ARBA00008898"/>
    </source>
</evidence>
<evidence type="ECO:0000259" key="4">
    <source>
        <dbReference type="SMART" id="SM00903"/>
    </source>
</evidence>
<gene>
    <name evidence="5" type="ORF">GCM10009639_67110</name>
</gene>
<evidence type="ECO:0000313" key="6">
    <source>
        <dbReference type="Proteomes" id="UP001499863"/>
    </source>
</evidence>
<dbReference type="PANTHER" id="PTHR30466">
    <property type="entry name" value="FLAVIN REDUCTASE"/>
    <property type="match status" value="1"/>
</dbReference>
<comment type="similarity">
    <text evidence="1">Belongs to the non-flavoprotein flavin reductase family.</text>
</comment>
<keyword evidence="2" id="KW-0560">Oxidoreductase</keyword>
<dbReference type="PANTHER" id="PTHR30466:SF11">
    <property type="entry name" value="FLAVIN-DEPENDENT MONOOXYGENASE, REDUCTASE SUBUNIT HSAB"/>
    <property type="match status" value="1"/>
</dbReference>
<comment type="caution">
    <text evidence="5">The sequence shown here is derived from an EMBL/GenBank/DDBJ whole genome shotgun (WGS) entry which is preliminary data.</text>
</comment>
<dbReference type="Proteomes" id="UP001499863">
    <property type="component" value="Unassembled WGS sequence"/>
</dbReference>
<dbReference type="SMART" id="SM00903">
    <property type="entry name" value="Flavin_Reduct"/>
    <property type="match status" value="1"/>
</dbReference>
<sequence length="189" mass="19496">MSSVPSASAPLPGSIDLPPLPAEAPETDVHDRRALRGVLGRFATGVTVLTAGRDTPCGMTANSFTSVSLDPAQVLVCVVKSAALHEAVLAEGAFAVSVLARDQEWVARHFADHGRPRGAREFEGIDHAPGRHTGAPVLGRVQAWLECRLSAVHEGGDHTIFVGSVLGAGRSAGADPLLFHGGAFAGLAD</sequence>
<dbReference type="SUPFAM" id="SSF50475">
    <property type="entry name" value="FMN-binding split barrel"/>
    <property type="match status" value="1"/>
</dbReference>
<keyword evidence="6" id="KW-1185">Reference proteome</keyword>
<name>A0ABN1YH87_9ACTN</name>
<dbReference type="InterPro" id="IPR002563">
    <property type="entry name" value="Flavin_Rdtase-like_dom"/>
</dbReference>
<evidence type="ECO:0000256" key="2">
    <source>
        <dbReference type="ARBA" id="ARBA00023002"/>
    </source>
</evidence>
<feature type="region of interest" description="Disordered" evidence="3">
    <location>
        <begin position="1"/>
        <end position="27"/>
    </location>
</feature>
<evidence type="ECO:0000256" key="3">
    <source>
        <dbReference type="SAM" id="MobiDB-lite"/>
    </source>
</evidence>
<dbReference type="Gene3D" id="2.30.110.10">
    <property type="entry name" value="Electron Transport, Fmn-binding Protein, Chain A"/>
    <property type="match status" value="1"/>
</dbReference>
<dbReference type="EMBL" id="BAAAKJ010000464">
    <property type="protein sequence ID" value="GAA1413657.1"/>
    <property type="molecule type" value="Genomic_DNA"/>
</dbReference>
<evidence type="ECO:0000313" key="5">
    <source>
        <dbReference type="EMBL" id="GAA1413657.1"/>
    </source>
</evidence>
<feature type="domain" description="Flavin reductase like" evidence="4">
    <location>
        <begin position="39"/>
        <end position="186"/>
    </location>
</feature>
<dbReference type="Pfam" id="PF01613">
    <property type="entry name" value="Flavin_Reduct"/>
    <property type="match status" value="1"/>
</dbReference>
<organism evidence="5 6">
    <name type="scientific">Kitasatospora putterlickiae</name>
    <dbReference type="NCBI Taxonomy" id="221725"/>
    <lineage>
        <taxon>Bacteria</taxon>
        <taxon>Bacillati</taxon>
        <taxon>Actinomycetota</taxon>
        <taxon>Actinomycetes</taxon>
        <taxon>Kitasatosporales</taxon>
        <taxon>Streptomycetaceae</taxon>
        <taxon>Kitasatospora</taxon>
    </lineage>
</organism>
<dbReference type="InterPro" id="IPR012349">
    <property type="entry name" value="Split_barrel_FMN-bd"/>
</dbReference>
<dbReference type="RefSeq" id="WP_425554951.1">
    <property type="nucleotide sequence ID" value="NZ_BAAAKJ010000464.1"/>
</dbReference>